<dbReference type="PANTHER" id="PTHR11012:SF13">
    <property type="entry name" value="CHK KINASE-LIKE DOMAIN-CONTAINING PROTEIN-RELATED"/>
    <property type="match status" value="1"/>
</dbReference>
<accession>A0A1I8Q3D6</accession>
<keyword evidence="3" id="KW-1185">Reference proteome</keyword>
<dbReference type="OrthoDB" id="411145at2759"/>
<evidence type="ECO:0000313" key="2">
    <source>
        <dbReference type="EnsemblMetazoa" id="SCAU013525-PA"/>
    </source>
</evidence>
<dbReference type="InterPro" id="IPR004119">
    <property type="entry name" value="EcKL"/>
</dbReference>
<dbReference type="PANTHER" id="PTHR11012">
    <property type="entry name" value="PROTEIN KINASE-LIKE DOMAIN-CONTAINING"/>
    <property type="match status" value="1"/>
</dbReference>
<dbReference type="Pfam" id="PF02958">
    <property type="entry name" value="EcKL"/>
    <property type="match status" value="1"/>
</dbReference>
<evidence type="ECO:0000313" key="3">
    <source>
        <dbReference type="Proteomes" id="UP000095300"/>
    </source>
</evidence>
<dbReference type="Proteomes" id="UP000095300">
    <property type="component" value="Unassembled WGS sequence"/>
</dbReference>
<reference evidence="2" key="1">
    <citation type="submission" date="2020-05" db="UniProtKB">
        <authorList>
            <consortium name="EnsemblMetazoa"/>
        </authorList>
    </citation>
    <scope>IDENTIFICATION</scope>
    <source>
        <strain evidence="2">USDA</strain>
    </source>
</reference>
<dbReference type="STRING" id="35570.A0A1I8Q3D6"/>
<sequence length="456" mass="52681">MGNKSPDAYHCYEETLQTTRVGLFFNIASMCNTNTWQAPLWLDNAYLEKVLRSYLKDDNVTIVDVKIHPVNPNGENYASVMSRIKITFKQFKNQESQQLSFILKYSYESDAYVANIMNSYDVYNTEMKMYEQILPQLAKVLQESGDMNKLCADTLKVDYERSTIIFEDLSVQNYVMANRQRGLDMPHASMVMKKLGKFHAAGAVLNERQNGTLQQFDHGIFNRHSRSFGCIFENFCLEVANFAKDSPDLGIYYHDKLTKLSNHIVDYGIKAYTANPHHFYTLSHGDLWTNNIMMRYDKANEAESIGTKRVLKDIMFIDFQLCNWSLAAVDLHYFFNTSLESNLLMDSIAQANLVQLYHSELSDTLKKLGYDGHIPTLREIWMQLEESKILALIGVIAQRPIMTSSQSDDADIHSLLDDDERARNFRKNCVNNKDYQIILKNMLPVFDRRGLLDLQK</sequence>
<feature type="domain" description="CHK kinase-like" evidence="1">
    <location>
        <begin position="164"/>
        <end position="367"/>
    </location>
</feature>
<dbReference type="EnsemblMetazoa" id="SCAU013525-RA">
    <property type="protein sequence ID" value="SCAU013525-PA"/>
    <property type="gene ID" value="SCAU013525"/>
</dbReference>
<dbReference type="SUPFAM" id="SSF56112">
    <property type="entry name" value="Protein kinase-like (PK-like)"/>
    <property type="match status" value="1"/>
</dbReference>
<dbReference type="KEGG" id="scac:106084301"/>
<dbReference type="Gene3D" id="3.90.1200.10">
    <property type="match status" value="1"/>
</dbReference>
<gene>
    <name evidence="2" type="primary">106084301</name>
</gene>
<dbReference type="InterPro" id="IPR015897">
    <property type="entry name" value="CHK_kinase-like"/>
</dbReference>
<dbReference type="InterPro" id="IPR011009">
    <property type="entry name" value="Kinase-like_dom_sf"/>
</dbReference>
<dbReference type="VEuPathDB" id="VectorBase:SCAU013525"/>
<evidence type="ECO:0000259" key="1">
    <source>
        <dbReference type="SMART" id="SM00587"/>
    </source>
</evidence>
<dbReference type="SMART" id="SM00587">
    <property type="entry name" value="CHK"/>
    <property type="match status" value="1"/>
</dbReference>
<name>A0A1I8Q3D6_STOCA</name>
<organism evidence="2 3">
    <name type="scientific">Stomoxys calcitrans</name>
    <name type="common">Stable fly</name>
    <name type="synonym">Conops calcitrans</name>
    <dbReference type="NCBI Taxonomy" id="35570"/>
    <lineage>
        <taxon>Eukaryota</taxon>
        <taxon>Metazoa</taxon>
        <taxon>Ecdysozoa</taxon>
        <taxon>Arthropoda</taxon>
        <taxon>Hexapoda</taxon>
        <taxon>Insecta</taxon>
        <taxon>Pterygota</taxon>
        <taxon>Neoptera</taxon>
        <taxon>Endopterygota</taxon>
        <taxon>Diptera</taxon>
        <taxon>Brachycera</taxon>
        <taxon>Muscomorpha</taxon>
        <taxon>Muscoidea</taxon>
        <taxon>Muscidae</taxon>
        <taxon>Stomoxys</taxon>
    </lineage>
</organism>
<dbReference type="AlphaFoldDB" id="A0A1I8Q3D6"/>
<protein>
    <recommendedName>
        <fullName evidence="1">CHK kinase-like domain-containing protein</fullName>
    </recommendedName>
</protein>
<proteinExistence type="predicted"/>